<gene>
    <name evidence="7" type="ORF">MUK42_02951</name>
</gene>
<dbReference type="GO" id="GO:0016020">
    <property type="term" value="C:membrane"/>
    <property type="evidence" value="ECO:0007669"/>
    <property type="project" value="UniProtKB-SubCell"/>
</dbReference>
<keyword evidence="3 6" id="KW-1133">Transmembrane helix</keyword>
<evidence type="ECO:0000256" key="4">
    <source>
        <dbReference type="ARBA" id="ARBA00023136"/>
    </source>
</evidence>
<evidence type="ECO:0000313" key="8">
    <source>
        <dbReference type="Proteomes" id="UP001055439"/>
    </source>
</evidence>
<accession>A0A9E7EVC2</accession>
<evidence type="ECO:0000313" key="7">
    <source>
        <dbReference type="EMBL" id="URD83801.1"/>
    </source>
</evidence>
<dbReference type="PANTHER" id="PTHR31509">
    <property type="entry name" value="BPS1-LIKE PROTEIN"/>
    <property type="match status" value="1"/>
</dbReference>
<comment type="subcellular location">
    <subcellularLocation>
        <location evidence="1">Membrane</location>
        <topology evidence="1">Single-pass membrane protein</topology>
    </subcellularLocation>
</comment>
<reference evidence="7" key="1">
    <citation type="submission" date="2022-05" db="EMBL/GenBank/DDBJ databases">
        <title>The Musa troglodytarum L. genome provides insights into the mechanism of non-climacteric behaviour and enrichment of carotenoids.</title>
        <authorList>
            <person name="Wang J."/>
        </authorList>
    </citation>
    <scope>NUCLEOTIDE SEQUENCE</scope>
    <source>
        <tissue evidence="7">Leaf</tissue>
    </source>
</reference>
<name>A0A9E7EVC2_9LILI</name>
<organism evidence="7 8">
    <name type="scientific">Musa troglodytarum</name>
    <name type="common">fe'i banana</name>
    <dbReference type="NCBI Taxonomy" id="320322"/>
    <lineage>
        <taxon>Eukaryota</taxon>
        <taxon>Viridiplantae</taxon>
        <taxon>Streptophyta</taxon>
        <taxon>Embryophyta</taxon>
        <taxon>Tracheophyta</taxon>
        <taxon>Spermatophyta</taxon>
        <taxon>Magnoliopsida</taxon>
        <taxon>Liliopsida</taxon>
        <taxon>Zingiberales</taxon>
        <taxon>Musaceae</taxon>
        <taxon>Musa</taxon>
    </lineage>
</organism>
<dbReference type="Pfam" id="PF05633">
    <property type="entry name" value="ROH1-like"/>
    <property type="match status" value="1"/>
</dbReference>
<dbReference type="OrthoDB" id="694709at2759"/>
<dbReference type="EMBL" id="CP097503">
    <property type="protein sequence ID" value="URD83801.1"/>
    <property type="molecule type" value="Genomic_DNA"/>
</dbReference>
<feature type="transmembrane region" description="Helical" evidence="6">
    <location>
        <begin position="202"/>
        <end position="225"/>
    </location>
</feature>
<dbReference type="InterPro" id="IPR008511">
    <property type="entry name" value="ROH1-like"/>
</dbReference>
<keyword evidence="2 6" id="KW-0812">Transmembrane</keyword>
<comment type="similarity">
    <text evidence="5">Belongs to the ROH1 family.</text>
</comment>
<evidence type="ECO:0000256" key="5">
    <source>
        <dbReference type="ARBA" id="ARBA00035114"/>
    </source>
</evidence>
<dbReference type="Proteomes" id="UP001055439">
    <property type="component" value="Chromosome 10"/>
</dbReference>
<evidence type="ECO:0000256" key="1">
    <source>
        <dbReference type="ARBA" id="ARBA00004167"/>
    </source>
</evidence>
<evidence type="ECO:0000256" key="2">
    <source>
        <dbReference type="ARBA" id="ARBA00022692"/>
    </source>
</evidence>
<keyword evidence="4 6" id="KW-0472">Membrane</keyword>
<dbReference type="AlphaFoldDB" id="A0A9E7EVC2"/>
<proteinExistence type="inferred from homology"/>
<sequence>MPVLVQIIKNMSRPHDGLCISLHFGNPSRVTGHKGSSKLLALLSYFERNLAEKMRKLHPEVISDVFSLSWIKHAVKSLSDVHADVKTLIMELQFPVSDWDERWIHEYFENSVKMLDICNTLSAELARLDQGQLLLRYVLRILDISTSFPSSEQLRRARVSLDDWLKQANSASPKLEKCHAILQILHDTLCLPKIKYSAKGRVLMRAFYGVEVMTLFTCSIIIAALTGCSKTLMDLHIVDEFLWLEAFNNLQAFLNGEIRRQLPSGKVMMLKEIKALKMSALMFHSLTNRIDHGEEPAQQSMDVKKDELNSPKEYADPEKRQRLQECMTELTDGGEVFGRELDSLSKQVDGFFHILLAGRDALLYAHEGSLSNYMMLALVVPVKSAWIAFISSLFIEELMHESGVSHAVPRQDFSESQSLDGALEQYMV</sequence>
<evidence type="ECO:0000256" key="3">
    <source>
        <dbReference type="ARBA" id="ARBA00022989"/>
    </source>
</evidence>
<evidence type="ECO:0000256" key="6">
    <source>
        <dbReference type="SAM" id="Phobius"/>
    </source>
</evidence>
<keyword evidence="8" id="KW-1185">Reference proteome</keyword>
<protein>
    <submittedName>
        <fullName evidence="7">UPF0496 protein 4</fullName>
    </submittedName>
</protein>